<evidence type="ECO:0000313" key="6">
    <source>
        <dbReference type="Proteomes" id="UP000199072"/>
    </source>
</evidence>
<dbReference type="InterPro" id="IPR020904">
    <property type="entry name" value="Sc_DH/Rdtase_CS"/>
</dbReference>
<evidence type="ECO:0000256" key="1">
    <source>
        <dbReference type="ARBA" id="ARBA00006484"/>
    </source>
</evidence>
<evidence type="ECO:0000313" key="5">
    <source>
        <dbReference type="EMBL" id="SDE01980.1"/>
    </source>
</evidence>
<feature type="transmembrane region" description="Helical" evidence="4">
    <location>
        <begin position="132"/>
        <end position="150"/>
    </location>
</feature>
<reference evidence="5 6" key="1">
    <citation type="submission" date="2016-10" db="EMBL/GenBank/DDBJ databases">
        <authorList>
            <person name="de Groot N.N."/>
        </authorList>
    </citation>
    <scope>NUCLEOTIDE SEQUENCE [LARGE SCALE GENOMIC DNA]</scope>
    <source>
        <strain evidence="5 6">47C3B</strain>
    </source>
</reference>
<dbReference type="InterPro" id="IPR036291">
    <property type="entry name" value="NAD(P)-bd_dom_sf"/>
</dbReference>
<name>A0A1G6ZHB5_9SPHI</name>
<dbReference type="Proteomes" id="UP000199072">
    <property type="component" value="Unassembled WGS sequence"/>
</dbReference>
<organism evidence="5 6">
    <name type="scientific">Mucilaginibacter pineti</name>
    <dbReference type="NCBI Taxonomy" id="1391627"/>
    <lineage>
        <taxon>Bacteria</taxon>
        <taxon>Pseudomonadati</taxon>
        <taxon>Bacteroidota</taxon>
        <taxon>Sphingobacteriia</taxon>
        <taxon>Sphingobacteriales</taxon>
        <taxon>Sphingobacteriaceae</taxon>
        <taxon>Mucilaginibacter</taxon>
    </lineage>
</organism>
<dbReference type="GO" id="GO:0016491">
    <property type="term" value="F:oxidoreductase activity"/>
    <property type="evidence" value="ECO:0007669"/>
    <property type="project" value="UniProtKB-KW"/>
</dbReference>
<dbReference type="PANTHER" id="PTHR43976:SF16">
    <property type="entry name" value="SHORT-CHAIN DEHYDROGENASE_REDUCTASE FAMILY PROTEIN"/>
    <property type="match status" value="1"/>
</dbReference>
<keyword evidence="4" id="KW-0472">Membrane</keyword>
<dbReference type="InterPro" id="IPR051911">
    <property type="entry name" value="SDR_oxidoreductase"/>
</dbReference>
<dbReference type="CDD" id="cd05374">
    <property type="entry name" value="17beta-HSD-like_SDR_c"/>
    <property type="match status" value="1"/>
</dbReference>
<dbReference type="PRINTS" id="PR00080">
    <property type="entry name" value="SDRFAMILY"/>
</dbReference>
<dbReference type="AlphaFoldDB" id="A0A1G6ZHB5"/>
<keyword evidence="4" id="KW-0812">Transmembrane</keyword>
<proteinExistence type="inferred from homology"/>
<keyword evidence="2" id="KW-0560">Oxidoreductase</keyword>
<dbReference type="OrthoDB" id="1235794at2"/>
<evidence type="ECO:0000256" key="3">
    <source>
        <dbReference type="RuleBase" id="RU000363"/>
    </source>
</evidence>
<gene>
    <name evidence="5" type="ORF">SAMN05216464_103359</name>
</gene>
<evidence type="ECO:0000256" key="2">
    <source>
        <dbReference type="ARBA" id="ARBA00023002"/>
    </source>
</evidence>
<evidence type="ECO:0000256" key="4">
    <source>
        <dbReference type="SAM" id="Phobius"/>
    </source>
</evidence>
<sequence length="279" mass="30257">MSNKKTWFITGTSQGIGLDLVKKALVKGDNVAATARNLETLKLAIGTNPDNFLALQVDLQNEENIADSVAQTIAKFGKIDYLVNNAGYGLLGGVEESSDEEVKANFDVNVFGLLNITRAVLPHMRKQGSGHIFNLSSVFGLIAGAGWGIYCATKFAVEGLSEALAQEVKPFGIHVTIIEPGYFRTNFLNNGSIKVPVKPIAAYTEIVEIKRKHEKDIPGNQAGDPEKAADVIISTAALAEPPLRLLLGSDAYQYANYKIQMLQEGMEAYKEVTFSTDFN</sequence>
<keyword evidence="4" id="KW-1133">Transmembrane helix</keyword>
<dbReference type="Gene3D" id="3.40.50.720">
    <property type="entry name" value="NAD(P)-binding Rossmann-like Domain"/>
    <property type="match status" value="1"/>
</dbReference>
<dbReference type="NCBIfam" id="NF004824">
    <property type="entry name" value="PRK06180.1"/>
    <property type="match status" value="1"/>
</dbReference>
<dbReference type="RefSeq" id="WP_091148380.1">
    <property type="nucleotide sequence ID" value="NZ_FNAI01000003.1"/>
</dbReference>
<dbReference type="InterPro" id="IPR002347">
    <property type="entry name" value="SDR_fam"/>
</dbReference>
<dbReference type="PRINTS" id="PR00081">
    <property type="entry name" value="GDHRDH"/>
</dbReference>
<dbReference type="SUPFAM" id="SSF51735">
    <property type="entry name" value="NAD(P)-binding Rossmann-fold domains"/>
    <property type="match status" value="1"/>
</dbReference>
<dbReference type="PROSITE" id="PS00061">
    <property type="entry name" value="ADH_SHORT"/>
    <property type="match status" value="1"/>
</dbReference>
<dbReference type="Pfam" id="PF00106">
    <property type="entry name" value="adh_short"/>
    <property type="match status" value="1"/>
</dbReference>
<accession>A0A1G6ZHB5</accession>
<keyword evidence="6" id="KW-1185">Reference proteome</keyword>
<protein>
    <submittedName>
        <fullName evidence="5">Short-chain dehydrogenase</fullName>
    </submittedName>
</protein>
<comment type="similarity">
    <text evidence="1 3">Belongs to the short-chain dehydrogenases/reductases (SDR) family.</text>
</comment>
<dbReference type="PANTHER" id="PTHR43976">
    <property type="entry name" value="SHORT CHAIN DEHYDROGENASE"/>
    <property type="match status" value="1"/>
</dbReference>
<dbReference type="STRING" id="1391627.SAMN05216464_103359"/>
<dbReference type="EMBL" id="FNAI01000003">
    <property type="protein sequence ID" value="SDE01980.1"/>
    <property type="molecule type" value="Genomic_DNA"/>
</dbReference>